<evidence type="ECO:0000313" key="6">
    <source>
        <dbReference type="EMBL" id="BAU87546.1"/>
    </source>
</evidence>
<evidence type="ECO:0000256" key="5">
    <source>
        <dbReference type="ARBA" id="ARBA00023277"/>
    </source>
</evidence>
<organism evidence="6 7">
    <name type="scientific">Streptomyces laurentii</name>
    <dbReference type="NCBI Taxonomy" id="39478"/>
    <lineage>
        <taxon>Bacteria</taxon>
        <taxon>Bacillati</taxon>
        <taxon>Actinomycetota</taxon>
        <taxon>Actinomycetes</taxon>
        <taxon>Kitasatosporales</taxon>
        <taxon>Streptomycetaceae</taxon>
        <taxon>Streptomyces</taxon>
    </lineage>
</organism>
<dbReference type="Gene3D" id="3.40.50.1000">
    <property type="entry name" value="HAD superfamily/HAD-like"/>
    <property type="match status" value="1"/>
</dbReference>
<dbReference type="PANTHER" id="PTHR46193:SF18">
    <property type="entry name" value="HEXITOL PHOSPHATASE B"/>
    <property type="match status" value="1"/>
</dbReference>
<dbReference type="KEGG" id="slau:SLA_6680"/>
<dbReference type="SFLD" id="SFLDS00003">
    <property type="entry name" value="Haloacid_Dehalogenase"/>
    <property type="match status" value="1"/>
</dbReference>
<dbReference type="InterPro" id="IPR023214">
    <property type="entry name" value="HAD_sf"/>
</dbReference>
<dbReference type="CDD" id="cd07505">
    <property type="entry name" value="HAD_BPGM-like"/>
    <property type="match status" value="1"/>
</dbReference>
<name>A0A160P898_STRLU</name>
<protein>
    <submittedName>
        <fullName evidence="6">Hydrolase</fullName>
    </submittedName>
</protein>
<dbReference type="InterPro" id="IPR023198">
    <property type="entry name" value="PGP-like_dom2"/>
</dbReference>
<dbReference type="SUPFAM" id="SSF56784">
    <property type="entry name" value="HAD-like"/>
    <property type="match status" value="1"/>
</dbReference>
<comment type="similarity">
    <text evidence="2">Belongs to the HAD-like hydrolase superfamily. CbbY/CbbZ/Gph/YieH family.</text>
</comment>
<dbReference type="SFLD" id="SFLDG01129">
    <property type="entry name" value="C1.5:_HAD__Beta-PGM__Phosphata"/>
    <property type="match status" value="1"/>
</dbReference>
<evidence type="ECO:0000256" key="3">
    <source>
        <dbReference type="ARBA" id="ARBA00022723"/>
    </source>
</evidence>
<dbReference type="GO" id="GO:0046872">
    <property type="term" value="F:metal ion binding"/>
    <property type="evidence" value="ECO:0007669"/>
    <property type="project" value="UniProtKB-KW"/>
</dbReference>
<proteinExistence type="inferred from homology"/>
<dbReference type="PRINTS" id="PR00413">
    <property type="entry name" value="HADHALOGNASE"/>
</dbReference>
<gene>
    <name evidence="6" type="ORF">SLA_6680</name>
</gene>
<dbReference type="Pfam" id="PF00702">
    <property type="entry name" value="Hydrolase"/>
    <property type="match status" value="1"/>
</dbReference>
<dbReference type="Proteomes" id="UP000217676">
    <property type="component" value="Chromosome"/>
</dbReference>
<accession>A0A160P898</accession>
<keyword evidence="5" id="KW-0119">Carbohydrate metabolism</keyword>
<dbReference type="PANTHER" id="PTHR46193">
    <property type="entry name" value="6-PHOSPHOGLUCONATE PHOSPHATASE"/>
    <property type="match status" value="1"/>
</dbReference>
<dbReference type="Gene3D" id="1.10.150.240">
    <property type="entry name" value="Putative phosphatase, domain 2"/>
    <property type="match status" value="1"/>
</dbReference>
<sequence length="233" mass="24023">MSSTALRAVLFDMDGTLVDTERLWLRAVEEEALGLGIVPTDADLAFVLGRAIDDSAAHLAARSAGRTDPARIGASLEQRFTELVRRQVVPLPGAVELLTALGTEGIPTALVSASPRPVVEIVLDALGRHWFTTSVAAGETPRTKPFPDPYQAALARLGAGPATCVAVEDSPAGVASAEAAGCAVVAVPSLAAIAPAPRRLVLRGLPDIDLALLRHLVGTGDSPLPRPGARGEA</sequence>
<evidence type="ECO:0000256" key="1">
    <source>
        <dbReference type="ARBA" id="ARBA00001946"/>
    </source>
</evidence>
<dbReference type="RefSeq" id="WP_359873197.1">
    <property type="nucleotide sequence ID" value="NZ_JBEYHT010000004.1"/>
</dbReference>
<dbReference type="NCBIfam" id="TIGR01509">
    <property type="entry name" value="HAD-SF-IA-v3"/>
    <property type="match status" value="1"/>
</dbReference>
<dbReference type="InterPro" id="IPR051600">
    <property type="entry name" value="Beta-PGM-like"/>
</dbReference>
<evidence type="ECO:0000313" key="7">
    <source>
        <dbReference type="Proteomes" id="UP000217676"/>
    </source>
</evidence>
<dbReference type="InterPro" id="IPR036412">
    <property type="entry name" value="HAD-like_sf"/>
</dbReference>
<dbReference type="EMBL" id="AP017424">
    <property type="protein sequence ID" value="BAU87546.1"/>
    <property type="molecule type" value="Genomic_DNA"/>
</dbReference>
<keyword evidence="3" id="KW-0479">Metal-binding</keyword>
<dbReference type="InterPro" id="IPR006439">
    <property type="entry name" value="HAD-SF_hydro_IA"/>
</dbReference>
<dbReference type="GO" id="GO:0016787">
    <property type="term" value="F:hydrolase activity"/>
    <property type="evidence" value="ECO:0007669"/>
    <property type="project" value="UniProtKB-KW"/>
</dbReference>
<keyword evidence="4" id="KW-0460">Magnesium</keyword>
<evidence type="ECO:0000256" key="4">
    <source>
        <dbReference type="ARBA" id="ARBA00022842"/>
    </source>
</evidence>
<evidence type="ECO:0000256" key="2">
    <source>
        <dbReference type="ARBA" id="ARBA00006171"/>
    </source>
</evidence>
<comment type="cofactor">
    <cofactor evidence="1">
        <name>Mg(2+)</name>
        <dbReference type="ChEBI" id="CHEBI:18420"/>
    </cofactor>
</comment>
<reference evidence="6 7" key="1">
    <citation type="journal article" date="2016" name="Genome Announc.">
        <title>Complete Genome Sequence of Thiostrepton-Producing Streptomyces laurentii ATCC 31255.</title>
        <authorList>
            <person name="Doi K."/>
            <person name="Fujino Y."/>
            <person name="Nagayoshi Y."/>
            <person name="Ohshima T."/>
            <person name="Ogata S."/>
        </authorList>
    </citation>
    <scope>NUCLEOTIDE SEQUENCE [LARGE SCALE GENOMIC DNA]</scope>
    <source>
        <strain evidence="6 7">ATCC 31255</strain>
    </source>
</reference>
<keyword evidence="7" id="KW-1185">Reference proteome</keyword>
<dbReference type="AlphaFoldDB" id="A0A160P898"/>
<keyword evidence="6" id="KW-0378">Hydrolase</keyword>